<dbReference type="Proteomes" id="UP000198752">
    <property type="component" value="Unassembled WGS sequence"/>
</dbReference>
<accession>A0A1I2PL58</accession>
<dbReference type="RefSeq" id="WP_093670432.1">
    <property type="nucleotide sequence ID" value="NZ_FOOY01000005.1"/>
</dbReference>
<evidence type="ECO:0000313" key="4">
    <source>
        <dbReference type="EMBL" id="SFG16794.1"/>
    </source>
</evidence>
<dbReference type="Gene3D" id="3.40.630.30">
    <property type="match status" value="1"/>
</dbReference>
<dbReference type="CDD" id="cd04301">
    <property type="entry name" value="NAT_SF"/>
    <property type="match status" value="1"/>
</dbReference>
<dbReference type="PANTHER" id="PTHR43877:SF2">
    <property type="entry name" value="AMINOALKYLPHOSPHONATE N-ACETYLTRANSFERASE-RELATED"/>
    <property type="match status" value="1"/>
</dbReference>
<dbReference type="InterPro" id="IPR000182">
    <property type="entry name" value="GNAT_dom"/>
</dbReference>
<reference evidence="5" key="1">
    <citation type="submission" date="2016-10" db="EMBL/GenBank/DDBJ databases">
        <authorList>
            <person name="Varghese N."/>
            <person name="Submissions S."/>
        </authorList>
    </citation>
    <scope>NUCLEOTIDE SEQUENCE [LARGE SCALE GENOMIC DNA]</scope>
    <source>
        <strain evidence="5">ATCC 700379</strain>
    </source>
</reference>
<keyword evidence="2 4" id="KW-0012">Acyltransferase</keyword>
<dbReference type="GO" id="GO:0016747">
    <property type="term" value="F:acyltransferase activity, transferring groups other than amino-acyl groups"/>
    <property type="evidence" value="ECO:0007669"/>
    <property type="project" value="InterPro"/>
</dbReference>
<name>A0A1I2PL58_9BACL</name>
<dbReference type="PROSITE" id="PS51186">
    <property type="entry name" value="GNAT"/>
    <property type="match status" value="1"/>
</dbReference>
<dbReference type="PANTHER" id="PTHR43877">
    <property type="entry name" value="AMINOALKYLPHOSPHONATE N-ACETYLTRANSFERASE-RELATED-RELATED"/>
    <property type="match status" value="1"/>
</dbReference>
<evidence type="ECO:0000256" key="1">
    <source>
        <dbReference type="ARBA" id="ARBA00022679"/>
    </source>
</evidence>
<evidence type="ECO:0000256" key="2">
    <source>
        <dbReference type="ARBA" id="ARBA00023315"/>
    </source>
</evidence>
<dbReference type="STRING" id="269670.SAMN02982927_00873"/>
<keyword evidence="5" id="KW-1185">Reference proteome</keyword>
<dbReference type="InterPro" id="IPR050832">
    <property type="entry name" value="Bact_Acetyltransf"/>
</dbReference>
<protein>
    <submittedName>
        <fullName evidence="4">L-amino acid N-acyltransferase YncA</fullName>
    </submittedName>
</protein>
<sequence length="142" mass="16387">MIIRKMNANDLPQLAALYRQFWNEESNVDKMRAQFEKVNRQKTHILLSAIADHRLVGSVMGVVCAELYGDCRPFLVVENMVVDQATRRMGVGTHLLGELEKQARVRKCTQMILVTETDRSDACHFYETYGFSRDTKGYKKKL</sequence>
<dbReference type="Pfam" id="PF00583">
    <property type="entry name" value="Acetyltransf_1"/>
    <property type="match status" value="1"/>
</dbReference>
<dbReference type="OrthoDB" id="9789603at2"/>
<dbReference type="AlphaFoldDB" id="A0A1I2PL58"/>
<evidence type="ECO:0000259" key="3">
    <source>
        <dbReference type="PROSITE" id="PS51186"/>
    </source>
</evidence>
<gene>
    <name evidence="4" type="ORF">SAMN02982927_00873</name>
</gene>
<dbReference type="EMBL" id="FOOY01000005">
    <property type="protein sequence ID" value="SFG16794.1"/>
    <property type="molecule type" value="Genomic_DNA"/>
</dbReference>
<feature type="domain" description="N-acetyltransferase" evidence="3">
    <location>
        <begin position="1"/>
        <end position="142"/>
    </location>
</feature>
<dbReference type="SUPFAM" id="SSF55729">
    <property type="entry name" value="Acyl-CoA N-acyltransferases (Nat)"/>
    <property type="match status" value="1"/>
</dbReference>
<evidence type="ECO:0000313" key="5">
    <source>
        <dbReference type="Proteomes" id="UP000198752"/>
    </source>
</evidence>
<proteinExistence type="predicted"/>
<organism evidence="4 5">
    <name type="scientific">Sporolactobacillus nakayamae</name>
    <dbReference type="NCBI Taxonomy" id="269670"/>
    <lineage>
        <taxon>Bacteria</taxon>
        <taxon>Bacillati</taxon>
        <taxon>Bacillota</taxon>
        <taxon>Bacilli</taxon>
        <taxon>Bacillales</taxon>
        <taxon>Sporolactobacillaceae</taxon>
        <taxon>Sporolactobacillus</taxon>
    </lineage>
</organism>
<keyword evidence="1 4" id="KW-0808">Transferase</keyword>
<dbReference type="InterPro" id="IPR016181">
    <property type="entry name" value="Acyl_CoA_acyltransferase"/>
</dbReference>